<feature type="transmembrane region" description="Helical" evidence="1">
    <location>
        <begin position="145"/>
        <end position="165"/>
    </location>
</feature>
<feature type="transmembrane region" description="Helical" evidence="1">
    <location>
        <begin position="210"/>
        <end position="230"/>
    </location>
</feature>
<name>A0A8A4TXU5_SULCO</name>
<keyword evidence="1" id="KW-0812">Transmembrane</keyword>
<evidence type="ECO:0000313" key="3">
    <source>
        <dbReference type="Proteomes" id="UP000663929"/>
    </source>
</evidence>
<keyword evidence="1" id="KW-1133">Transmembrane helix</keyword>
<feature type="transmembrane region" description="Helical" evidence="1">
    <location>
        <begin position="90"/>
        <end position="114"/>
    </location>
</feature>
<dbReference type="AlphaFoldDB" id="A0A8A4TXU5"/>
<evidence type="ECO:0000256" key="1">
    <source>
        <dbReference type="SAM" id="Phobius"/>
    </source>
</evidence>
<sequence length="248" mass="27145">MQHQQNEDLHPPNKRDLWWFGLVTGLIGLVPAAIMLTTMKFEEGNLSVLGTVLGAYSLPRFLAGLISTGAPILLILPLGFHHLRVARHGLFWVLAFLNPCLLLAPALLAGWLVGGGLATELLISLALVCLWHGCFVMWTEALGSWFSRAVTTLLYAGFWATTGFLQYLDQYLLSYLELNLSWPRFFIWTLPQIGAINGILDNYLGGGSLTFGNVGPALIQVPVLAALLVLRHRTERAGSALNTESPTP</sequence>
<feature type="transmembrane region" description="Helical" evidence="1">
    <location>
        <begin position="17"/>
        <end position="37"/>
    </location>
</feature>
<evidence type="ECO:0000313" key="2">
    <source>
        <dbReference type="EMBL" id="QTD54320.1"/>
    </source>
</evidence>
<keyword evidence="3" id="KW-1185">Reference proteome</keyword>
<protein>
    <submittedName>
        <fullName evidence="2">Uncharacterized protein</fullName>
    </submittedName>
</protein>
<dbReference type="Proteomes" id="UP000663929">
    <property type="component" value="Chromosome"/>
</dbReference>
<reference evidence="2" key="1">
    <citation type="submission" date="2021-03" db="EMBL/GenBank/DDBJ databases">
        <title>Acanthopleuribacteraceae sp. M133.</title>
        <authorList>
            <person name="Wang G."/>
        </authorList>
    </citation>
    <scope>NUCLEOTIDE SEQUENCE</scope>
    <source>
        <strain evidence="2">M133</strain>
    </source>
</reference>
<dbReference type="EMBL" id="CP071793">
    <property type="protein sequence ID" value="QTD54320.1"/>
    <property type="molecule type" value="Genomic_DNA"/>
</dbReference>
<dbReference type="KEGG" id="scor:J3U87_17890"/>
<feature type="transmembrane region" description="Helical" evidence="1">
    <location>
        <begin position="58"/>
        <end position="78"/>
    </location>
</feature>
<organism evidence="2 3">
    <name type="scientific">Sulfidibacter corallicola</name>
    <dbReference type="NCBI Taxonomy" id="2818388"/>
    <lineage>
        <taxon>Bacteria</taxon>
        <taxon>Pseudomonadati</taxon>
        <taxon>Acidobacteriota</taxon>
        <taxon>Holophagae</taxon>
        <taxon>Acanthopleuribacterales</taxon>
        <taxon>Acanthopleuribacteraceae</taxon>
        <taxon>Sulfidibacter</taxon>
    </lineage>
</organism>
<proteinExistence type="predicted"/>
<dbReference type="RefSeq" id="WP_237384414.1">
    <property type="nucleotide sequence ID" value="NZ_CP071793.1"/>
</dbReference>
<gene>
    <name evidence="2" type="ORF">J3U87_17890</name>
</gene>
<keyword evidence="1" id="KW-0472">Membrane</keyword>
<feature type="transmembrane region" description="Helical" evidence="1">
    <location>
        <begin position="121"/>
        <end position="139"/>
    </location>
</feature>
<accession>A0A8A4TXU5</accession>